<accession>A0A0B6YR42</accession>
<feature type="region of interest" description="Disordered" evidence="1">
    <location>
        <begin position="44"/>
        <end position="78"/>
    </location>
</feature>
<organism evidence="2">
    <name type="scientific">Arion vulgaris</name>
    <dbReference type="NCBI Taxonomy" id="1028688"/>
    <lineage>
        <taxon>Eukaryota</taxon>
        <taxon>Metazoa</taxon>
        <taxon>Spiralia</taxon>
        <taxon>Lophotrochozoa</taxon>
        <taxon>Mollusca</taxon>
        <taxon>Gastropoda</taxon>
        <taxon>Heterobranchia</taxon>
        <taxon>Euthyneura</taxon>
        <taxon>Panpulmonata</taxon>
        <taxon>Eupulmonata</taxon>
        <taxon>Stylommatophora</taxon>
        <taxon>Helicina</taxon>
        <taxon>Arionoidea</taxon>
        <taxon>Arionidae</taxon>
        <taxon>Arion</taxon>
    </lineage>
</organism>
<evidence type="ECO:0000256" key="1">
    <source>
        <dbReference type="SAM" id="MobiDB-lite"/>
    </source>
</evidence>
<feature type="non-terminal residue" evidence="2">
    <location>
        <position position="1"/>
    </location>
</feature>
<sequence length="78" mass="8533">HRGINTTMGSPVPGPHHQRPPVFPPMMAGDNRMAAQLRMMVSSADGPHMTPHYRHMMMRGITPPGSQPSSQMSSPQMS</sequence>
<feature type="non-terminal residue" evidence="2">
    <location>
        <position position="78"/>
    </location>
</feature>
<feature type="compositionally biased region" description="Low complexity" evidence="1">
    <location>
        <begin position="67"/>
        <end position="78"/>
    </location>
</feature>
<dbReference type="AlphaFoldDB" id="A0A0B6YR42"/>
<reference evidence="2" key="1">
    <citation type="submission" date="2014-12" db="EMBL/GenBank/DDBJ databases">
        <title>Insight into the proteome of Arion vulgaris.</title>
        <authorList>
            <person name="Aradska J."/>
            <person name="Bulat T."/>
            <person name="Smidak R."/>
            <person name="Sarate P."/>
            <person name="Gangsoo J."/>
            <person name="Sialana F."/>
            <person name="Bilban M."/>
            <person name="Lubec G."/>
        </authorList>
    </citation>
    <scope>NUCLEOTIDE SEQUENCE</scope>
    <source>
        <tissue evidence="2">Skin</tissue>
    </source>
</reference>
<feature type="region of interest" description="Disordered" evidence="1">
    <location>
        <begin position="1"/>
        <end position="28"/>
    </location>
</feature>
<name>A0A0B6YR42_9EUPU</name>
<proteinExistence type="predicted"/>
<evidence type="ECO:0000313" key="2">
    <source>
        <dbReference type="EMBL" id="CEK58251.1"/>
    </source>
</evidence>
<gene>
    <name evidence="2" type="primary">ORF32454</name>
</gene>
<dbReference type="EMBL" id="HACG01011386">
    <property type="protein sequence ID" value="CEK58251.1"/>
    <property type="molecule type" value="Transcribed_RNA"/>
</dbReference>
<protein>
    <submittedName>
        <fullName evidence="2">Uncharacterized protein</fullName>
    </submittedName>
</protein>